<organism evidence="3 4">
    <name type="scientific">Bacillus aquiflavi</name>
    <dbReference type="NCBI Taxonomy" id="2672567"/>
    <lineage>
        <taxon>Bacteria</taxon>
        <taxon>Bacillati</taxon>
        <taxon>Bacillota</taxon>
        <taxon>Bacilli</taxon>
        <taxon>Bacillales</taxon>
        <taxon>Bacillaceae</taxon>
        <taxon>Bacillus</taxon>
    </lineage>
</organism>
<dbReference type="EMBL" id="JAAIWN010000110">
    <property type="protein sequence ID" value="NEY83222.1"/>
    <property type="molecule type" value="Genomic_DNA"/>
</dbReference>
<keyword evidence="4" id="KW-1185">Reference proteome</keyword>
<dbReference type="Proteomes" id="UP000472971">
    <property type="component" value="Unassembled WGS sequence"/>
</dbReference>
<comment type="caution">
    <text evidence="3">The sequence shown here is derived from an EMBL/GenBank/DDBJ whole genome shotgun (WGS) entry which is preliminary data.</text>
</comment>
<protein>
    <recommendedName>
        <fullName evidence="1">DUF6792 domain-containing protein</fullName>
    </recommendedName>
</protein>
<name>A0A6B3W1V0_9BACI</name>
<evidence type="ECO:0000313" key="5">
    <source>
        <dbReference type="Proteomes" id="UP000570010"/>
    </source>
</evidence>
<feature type="non-terminal residue" evidence="3">
    <location>
        <position position="236"/>
    </location>
</feature>
<dbReference type="Pfam" id="PF20591">
    <property type="entry name" value="DUF6792"/>
    <property type="match status" value="1"/>
</dbReference>
<reference evidence="3 4" key="1">
    <citation type="submission" date="2020-02" db="EMBL/GenBank/DDBJ databases">
        <title>Bacillus aquiflavi sp. nov., isolated from yellow water of strong flavor Chinese baijiu in Yibin region of China.</title>
        <authorList>
            <person name="Xie J."/>
        </authorList>
    </citation>
    <scope>NUCLEOTIDE SEQUENCE [LARGE SCALE GENOMIC DNA]</scope>
    <source>
        <strain evidence="3 4">3H-10</strain>
    </source>
</reference>
<sequence length="236" mass="27530">MKAEQNEVLELEEVWLRTLMLEYNSKKMSKEKFEKELRRIHFEETGEDINANITIIRPDELEGLRDRDSGYDGTAIFFSNEKENIQQLYIVSQGSQDLVDWGYNLFGIYAGQDGGQYEDTSEFLDESLNEIINRGLIKNPLETMKIALAHSLAENNNLNARLVDGKFDKLYGVNGAQPDFYQLAEIDEKFWWELTTEFNLKFDDYNAIYSLPPEEVKAFAEKYYQHRGENSFQLIS</sequence>
<feature type="domain" description="DUF6792" evidence="1">
    <location>
        <begin position="22"/>
        <end position="233"/>
    </location>
</feature>
<gene>
    <name evidence="3" type="ORF">G4D64_17580</name>
    <name evidence="2" type="ORF">H1Z61_17620</name>
</gene>
<dbReference type="EMBL" id="JACEIO010000105">
    <property type="protein sequence ID" value="MBA4538862.1"/>
    <property type="molecule type" value="Genomic_DNA"/>
</dbReference>
<reference evidence="2 5" key="2">
    <citation type="submission" date="2020-07" db="EMBL/GenBank/DDBJ databases">
        <authorList>
            <person name="Feng H."/>
        </authorList>
    </citation>
    <scope>NUCLEOTIDE SEQUENCE [LARGE SCALE GENOMIC DNA]</scope>
    <source>
        <strain evidence="5">s-12</strain>
        <strain evidence="2">S-12</strain>
    </source>
</reference>
<evidence type="ECO:0000313" key="2">
    <source>
        <dbReference type="EMBL" id="MBA4538862.1"/>
    </source>
</evidence>
<evidence type="ECO:0000313" key="3">
    <source>
        <dbReference type="EMBL" id="NEY83222.1"/>
    </source>
</evidence>
<proteinExistence type="predicted"/>
<evidence type="ECO:0000259" key="1">
    <source>
        <dbReference type="Pfam" id="PF20591"/>
    </source>
</evidence>
<dbReference type="InterPro" id="IPR046742">
    <property type="entry name" value="DUF6792"/>
</dbReference>
<dbReference type="AlphaFoldDB" id="A0A6B3W1V0"/>
<evidence type="ECO:0000313" key="4">
    <source>
        <dbReference type="Proteomes" id="UP000472971"/>
    </source>
</evidence>
<dbReference type="Proteomes" id="UP000570010">
    <property type="component" value="Unassembled WGS sequence"/>
</dbReference>
<dbReference type="RefSeq" id="WP_374058387.1">
    <property type="nucleotide sequence ID" value="NZ_JAAIWN010000110.1"/>
</dbReference>
<accession>A0A6B3W1V0</accession>